<evidence type="ECO:0000256" key="3">
    <source>
        <dbReference type="ARBA" id="ARBA00022475"/>
    </source>
</evidence>
<dbReference type="PROSITE" id="PS00216">
    <property type="entry name" value="SUGAR_TRANSPORT_1"/>
    <property type="match status" value="1"/>
</dbReference>
<feature type="transmembrane region" description="Helical" evidence="9">
    <location>
        <begin position="159"/>
        <end position="178"/>
    </location>
</feature>
<accession>A0ABW2AVS2</accession>
<evidence type="ECO:0000256" key="8">
    <source>
        <dbReference type="SAM" id="MobiDB-lite"/>
    </source>
</evidence>
<evidence type="ECO:0000259" key="10">
    <source>
        <dbReference type="PROSITE" id="PS50850"/>
    </source>
</evidence>
<evidence type="ECO:0000256" key="6">
    <source>
        <dbReference type="ARBA" id="ARBA00022989"/>
    </source>
</evidence>
<dbReference type="InterPro" id="IPR036259">
    <property type="entry name" value="MFS_trans_sf"/>
</dbReference>
<keyword evidence="6 9" id="KW-1133">Transmembrane helix</keyword>
<comment type="subcellular location">
    <subcellularLocation>
        <location evidence="1">Cell membrane</location>
        <topology evidence="1">Multi-pass membrane protein</topology>
    </subcellularLocation>
</comment>
<protein>
    <submittedName>
        <fullName evidence="11">MFS transporter</fullName>
    </submittedName>
</protein>
<dbReference type="InterPro" id="IPR020846">
    <property type="entry name" value="MFS_dom"/>
</dbReference>
<feature type="region of interest" description="Disordered" evidence="8">
    <location>
        <begin position="460"/>
        <end position="481"/>
    </location>
</feature>
<keyword evidence="12" id="KW-1185">Reference proteome</keyword>
<evidence type="ECO:0000256" key="5">
    <source>
        <dbReference type="ARBA" id="ARBA00022847"/>
    </source>
</evidence>
<gene>
    <name evidence="11" type="ORF">ACFQBT_16030</name>
</gene>
<feature type="transmembrane region" description="Helical" evidence="9">
    <location>
        <begin position="102"/>
        <end position="125"/>
    </location>
</feature>
<feature type="domain" description="Major facilitator superfamily (MFS) profile" evidence="10">
    <location>
        <begin position="18"/>
        <end position="438"/>
    </location>
</feature>
<feature type="transmembrane region" description="Helical" evidence="9">
    <location>
        <begin position="416"/>
        <end position="434"/>
    </location>
</feature>
<evidence type="ECO:0000256" key="1">
    <source>
        <dbReference type="ARBA" id="ARBA00004651"/>
    </source>
</evidence>
<dbReference type="PROSITE" id="PS00217">
    <property type="entry name" value="SUGAR_TRANSPORT_2"/>
    <property type="match status" value="1"/>
</dbReference>
<keyword evidence="5" id="KW-0769">Symport</keyword>
<dbReference type="PANTHER" id="PTHR43528:SF5">
    <property type="entry name" value="PROLINE_BETAINE TRANSPORTER"/>
    <property type="match status" value="1"/>
</dbReference>
<feature type="transmembrane region" description="Helical" evidence="9">
    <location>
        <begin position="348"/>
        <end position="371"/>
    </location>
</feature>
<organism evidence="11 12">
    <name type="scientific">Branchiibius cervicis</name>
    <dbReference type="NCBI Taxonomy" id="908252"/>
    <lineage>
        <taxon>Bacteria</taxon>
        <taxon>Bacillati</taxon>
        <taxon>Actinomycetota</taxon>
        <taxon>Actinomycetes</taxon>
        <taxon>Micrococcales</taxon>
        <taxon>Dermacoccaceae</taxon>
        <taxon>Branchiibius</taxon>
    </lineage>
</organism>
<keyword evidence="3" id="KW-1003">Cell membrane</keyword>
<dbReference type="InterPro" id="IPR051084">
    <property type="entry name" value="H+-coupled_symporters"/>
</dbReference>
<keyword evidence="7 9" id="KW-0472">Membrane</keyword>
<feature type="transmembrane region" description="Helical" evidence="9">
    <location>
        <begin position="33"/>
        <end position="50"/>
    </location>
</feature>
<dbReference type="PROSITE" id="PS50850">
    <property type="entry name" value="MFS"/>
    <property type="match status" value="1"/>
</dbReference>
<comment type="caution">
    <text evidence="11">The sequence shown here is derived from an EMBL/GenBank/DDBJ whole genome shotgun (WGS) entry which is preliminary data.</text>
</comment>
<proteinExistence type="predicted"/>
<feature type="transmembrane region" description="Helical" evidence="9">
    <location>
        <begin position="190"/>
        <end position="209"/>
    </location>
</feature>
<feature type="transmembrane region" description="Helical" evidence="9">
    <location>
        <begin position="383"/>
        <end position="404"/>
    </location>
</feature>
<dbReference type="Gene3D" id="1.20.1250.20">
    <property type="entry name" value="MFS general substrate transporter like domains"/>
    <property type="match status" value="1"/>
</dbReference>
<dbReference type="Proteomes" id="UP001596356">
    <property type="component" value="Unassembled WGS sequence"/>
</dbReference>
<dbReference type="PANTHER" id="PTHR43528">
    <property type="entry name" value="ALPHA-KETOGLUTARATE PERMEASE"/>
    <property type="match status" value="1"/>
</dbReference>
<name>A0ABW2AVS2_9MICO</name>
<feature type="transmembrane region" description="Helical" evidence="9">
    <location>
        <begin position="290"/>
        <end position="310"/>
    </location>
</feature>
<reference evidence="12" key="1">
    <citation type="journal article" date="2019" name="Int. J. Syst. Evol. Microbiol.">
        <title>The Global Catalogue of Microorganisms (GCM) 10K type strain sequencing project: providing services to taxonomists for standard genome sequencing and annotation.</title>
        <authorList>
            <consortium name="The Broad Institute Genomics Platform"/>
            <consortium name="The Broad Institute Genome Sequencing Center for Infectious Disease"/>
            <person name="Wu L."/>
            <person name="Ma J."/>
        </authorList>
    </citation>
    <scope>NUCLEOTIDE SEQUENCE [LARGE SCALE GENOMIC DNA]</scope>
    <source>
        <strain evidence="12">NBRC 106593</strain>
    </source>
</reference>
<dbReference type="RefSeq" id="WP_377824198.1">
    <property type="nucleotide sequence ID" value="NZ_JBHSWJ010000002.1"/>
</dbReference>
<evidence type="ECO:0000256" key="7">
    <source>
        <dbReference type="ARBA" id="ARBA00023136"/>
    </source>
</evidence>
<feature type="transmembrane region" description="Helical" evidence="9">
    <location>
        <begin position="256"/>
        <end position="278"/>
    </location>
</feature>
<dbReference type="Pfam" id="PF00083">
    <property type="entry name" value="Sugar_tr"/>
    <property type="match status" value="1"/>
</dbReference>
<dbReference type="InterPro" id="IPR005829">
    <property type="entry name" value="Sugar_transporter_CS"/>
</dbReference>
<evidence type="ECO:0000256" key="4">
    <source>
        <dbReference type="ARBA" id="ARBA00022692"/>
    </source>
</evidence>
<feature type="transmembrane region" description="Helical" evidence="9">
    <location>
        <begin position="322"/>
        <end position="342"/>
    </location>
</feature>
<dbReference type="SUPFAM" id="SSF103473">
    <property type="entry name" value="MFS general substrate transporter"/>
    <property type="match status" value="1"/>
</dbReference>
<feature type="transmembrane region" description="Helical" evidence="9">
    <location>
        <begin position="62"/>
        <end position="82"/>
    </location>
</feature>
<keyword evidence="4 9" id="KW-0812">Transmembrane</keyword>
<sequence length="481" mass="51901">MTAQTPAIAPRRHGVAANVIRGCLGNTVEWFDWFVYATFSLYFAASFFPGENPTAQLLASSAVFAVGFLMRPLGGWLLGAYADWRGRRAALTLSVTMMSGGSLAIALIPGYATIGLAAPILLLIVRLVQGLSVGGEFGSSATYLSEIATPSRRGFFSSFQYVSIVLGQLLALVVLIVMQQFFSDSVISAWAWRIPFVVGAILGFVVLYLRRTMDETDHFKADQAQKEEHKAASFKEGEQIEKRGLKSLLTEYPKQMAAVFALAIGGTVAFYTFTTYLTKYMVNTAGLPKSTASVVSFCALFLFMFLQPVTGMVSDRFGRKPVMLFFALGIMITTVPIFTVIGHTHSGWVAFGGMMIGLVFLSGYTALAAIVKAELFPTKIRAIGVGVPHALVAAVFGGTTETVALSLKNAGHESAFFYWVIGCVALTLVAILLIPETSRRSTLEAQDPIVADGDEIITNQHSTATDITPQDGTEQKETTHV</sequence>
<keyword evidence="2" id="KW-0813">Transport</keyword>
<evidence type="ECO:0000256" key="9">
    <source>
        <dbReference type="SAM" id="Phobius"/>
    </source>
</evidence>
<dbReference type="EMBL" id="JBHSWJ010000002">
    <property type="protein sequence ID" value="MFC6715237.1"/>
    <property type="molecule type" value="Genomic_DNA"/>
</dbReference>
<dbReference type="CDD" id="cd17367">
    <property type="entry name" value="MFS_KgtP"/>
    <property type="match status" value="1"/>
</dbReference>
<feature type="compositionally biased region" description="Polar residues" evidence="8">
    <location>
        <begin position="460"/>
        <end position="472"/>
    </location>
</feature>
<evidence type="ECO:0000256" key="2">
    <source>
        <dbReference type="ARBA" id="ARBA00022448"/>
    </source>
</evidence>
<evidence type="ECO:0000313" key="11">
    <source>
        <dbReference type="EMBL" id="MFC6715237.1"/>
    </source>
</evidence>
<dbReference type="InterPro" id="IPR005828">
    <property type="entry name" value="MFS_sugar_transport-like"/>
</dbReference>
<evidence type="ECO:0000313" key="12">
    <source>
        <dbReference type="Proteomes" id="UP001596356"/>
    </source>
</evidence>